<dbReference type="Gene3D" id="3.20.20.80">
    <property type="entry name" value="Glycosidases"/>
    <property type="match status" value="1"/>
</dbReference>
<name>A0A7D7KYF0_KOCVA</name>
<protein>
    <submittedName>
        <fullName evidence="2">Uncharacterized protein</fullName>
    </submittedName>
</protein>
<dbReference type="InterPro" id="IPR006311">
    <property type="entry name" value="TAT_signal"/>
</dbReference>
<evidence type="ECO:0000256" key="1">
    <source>
        <dbReference type="SAM" id="MobiDB-lite"/>
    </source>
</evidence>
<dbReference type="EMBL" id="CP059343">
    <property type="protein sequence ID" value="QMS56285.1"/>
    <property type="molecule type" value="Genomic_DNA"/>
</dbReference>
<reference evidence="3" key="1">
    <citation type="submission" date="2017-08" db="EMBL/GenBank/DDBJ databases">
        <title>Draft Genome Sequence of Kocuria varians 80.</title>
        <authorList>
            <person name="Minaev M."/>
            <person name="Kurbakov K.A."/>
            <person name="Solodovnikova G.I."/>
            <person name="Kuznetsova O.A."/>
            <person name="Lisitsyn A.B."/>
        </authorList>
    </citation>
    <scope>NUCLEOTIDE SEQUENCE [LARGE SCALE GENOMIC DNA]</scope>
    <source>
        <strain evidence="3">80</strain>
    </source>
</reference>
<reference evidence="2 3" key="2">
    <citation type="submission" date="2020-07" db="EMBL/GenBank/DDBJ databases">
        <title>Genome of starter culture bacteria Kocuria salsicia reveals its technological properties and safety for usage in meat industry.</title>
        <authorList>
            <person name="Michael M."/>
            <person name="Konstantin K."/>
            <person name="Evgenii K."/>
            <person name="Galina S."/>
            <person name="Oksana K."/>
            <person name="Andrei L."/>
        </authorList>
    </citation>
    <scope>NUCLEOTIDE SEQUENCE [LARGE SCALE GENOMIC DNA]</scope>
    <source>
        <strain evidence="2 3">80</strain>
    </source>
</reference>
<organism evidence="2 3">
    <name type="scientific">Kocuria varians</name>
    <name type="common">Micrococcus varians</name>
    <dbReference type="NCBI Taxonomy" id="1272"/>
    <lineage>
        <taxon>Bacteria</taxon>
        <taxon>Bacillati</taxon>
        <taxon>Actinomycetota</taxon>
        <taxon>Actinomycetes</taxon>
        <taxon>Micrococcales</taxon>
        <taxon>Micrococcaceae</taxon>
        <taxon>Kocuria</taxon>
    </lineage>
</organism>
<proteinExistence type="predicted"/>
<accession>A0A7D7KYF0</accession>
<sequence length="603" mass="63388">MSTPRDGMPRRESAPLGSTPRGGDLPGADPRGPEVTRQRGATRRTFLALAGTALVGTTVACSASGRPGATRGPSSAAAQQQVWAHMVPQGLPLAESGDIHYGSERPLALAPAGTDYASLVSGQLEQGRAAGLTGMQILLLEGENKGSDFLGDWMDAADPTWQDGAEGFAVAPCLLVSSRDGAVEMTRQYAEAADGRSSAARVEDALVVWIYNARSLSPEDWASCRGAVEESGTRLHLVAELATAASQHGDSLDTSLLDPYADTFEAVWLFEDRESQVLGDFAAWAAAHGTVFAGGTLPGYDRETSHGGYVDARGTQLWRTQLERARDSGAAWLTAVTWNDAVEHTSVQPTTDWGTTRADLLAHHAAAFRGREPEDKNLTAYVTSPQHLVAGQELLVEGLAINHEPQDARVTVRVTDADGTTLATSQEVTVAAGEVGAAVLERTVRVSGGGHVVAVVELRDASGELLSSTRGAPVVVFAAGDPAIPDPPRRRYYSLSSASSVDFSRWARIEGEDDDAASPANLRVLAERTVRSVEFLHNTWPAGLALDARELSYRAPPASLVGGQEVATVPQGFTVARLVTDSGEIAYSAPVHHSTTSGSGTGG</sequence>
<dbReference type="PROSITE" id="PS51318">
    <property type="entry name" value="TAT"/>
    <property type="match status" value="1"/>
</dbReference>
<dbReference type="KEGG" id="kvr:CIB50_0000988"/>
<evidence type="ECO:0000313" key="3">
    <source>
        <dbReference type="Proteomes" id="UP000216825"/>
    </source>
</evidence>
<gene>
    <name evidence="2" type="ORF">CIB50_0000988</name>
</gene>
<dbReference type="Proteomes" id="UP000216825">
    <property type="component" value="Chromosome"/>
</dbReference>
<keyword evidence="3" id="KW-1185">Reference proteome</keyword>
<evidence type="ECO:0000313" key="2">
    <source>
        <dbReference type="EMBL" id="QMS56285.1"/>
    </source>
</evidence>
<dbReference type="AlphaFoldDB" id="A0A7D7KYF0"/>
<feature type="region of interest" description="Disordered" evidence="1">
    <location>
        <begin position="1"/>
        <end position="41"/>
    </location>
</feature>